<feature type="region of interest" description="Disordered" evidence="1">
    <location>
        <begin position="1"/>
        <end position="41"/>
    </location>
</feature>
<reference evidence="2 3" key="1">
    <citation type="submission" date="2023-05" db="EMBL/GenBank/DDBJ databases">
        <title>B98-5 Cell Line De Novo Hybrid Assembly: An Optical Mapping Approach.</title>
        <authorList>
            <person name="Kananen K."/>
            <person name="Auerbach J.A."/>
            <person name="Kautto E."/>
            <person name="Blachly J.S."/>
        </authorList>
    </citation>
    <scope>NUCLEOTIDE SEQUENCE [LARGE SCALE GENOMIC DNA]</scope>
    <source>
        <strain evidence="2">B95-8</strain>
        <tissue evidence="2">Cell line</tissue>
    </source>
</reference>
<sequence length="78" mass="8469">MRAGPRERRRRRRSGRVRPLSPESRDVAKCTQAGEARPDARCARHTALGRTSLLSVSGAPQCATLRSKGRGPAPPEPP</sequence>
<feature type="region of interest" description="Disordered" evidence="1">
    <location>
        <begin position="59"/>
        <end position="78"/>
    </location>
</feature>
<dbReference type="EMBL" id="JASSZA010000006">
    <property type="protein sequence ID" value="KAK2108816.1"/>
    <property type="molecule type" value="Genomic_DNA"/>
</dbReference>
<organism evidence="2 3">
    <name type="scientific">Saguinus oedipus</name>
    <name type="common">Cotton-top tamarin</name>
    <name type="synonym">Oedipomidas oedipus</name>
    <dbReference type="NCBI Taxonomy" id="9490"/>
    <lineage>
        <taxon>Eukaryota</taxon>
        <taxon>Metazoa</taxon>
        <taxon>Chordata</taxon>
        <taxon>Craniata</taxon>
        <taxon>Vertebrata</taxon>
        <taxon>Euteleostomi</taxon>
        <taxon>Mammalia</taxon>
        <taxon>Eutheria</taxon>
        <taxon>Euarchontoglires</taxon>
        <taxon>Primates</taxon>
        <taxon>Haplorrhini</taxon>
        <taxon>Platyrrhini</taxon>
        <taxon>Cebidae</taxon>
        <taxon>Callitrichinae</taxon>
        <taxon>Saguinus</taxon>
    </lineage>
</organism>
<evidence type="ECO:0000256" key="1">
    <source>
        <dbReference type="SAM" id="MobiDB-lite"/>
    </source>
</evidence>
<accession>A0ABQ9VI23</accession>
<protein>
    <submittedName>
        <fullName evidence="2">Uncharacterized protein</fullName>
    </submittedName>
</protein>
<keyword evidence="3" id="KW-1185">Reference proteome</keyword>
<comment type="caution">
    <text evidence="2">The sequence shown here is derived from an EMBL/GenBank/DDBJ whole genome shotgun (WGS) entry which is preliminary data.</text>
</comment>
<evidence type="ECO:0000313" key="3">
    <source>
        <dbReference type="Proteomes" id="UP001266305"/>
    </source>
</evidence>
<evidence type="ECO:0000313" key="2">
    <source>
        <dbReference type="EMBL" id="KAK2108816.1"/>
    </source>
</evidence>
<proteinExistence type="predicted"/>
<gene>
    <name evidence="2" type="ORF">P7K49_013981</name>
</gene>
<dbReference type="Proteomes" id="UP001266305">
    <property type="component" value="Unassembled WGS sequence"/>
</dbReference>
<feature type="compositionally biased region" description="Basic residues" evidence="1">
    <location>
        <begin position="7"/>
        <end position="16"/>
    </location>
</feature>
<name>A0ABQ9VI23_SAGOE</name>